<organism evidence="3 4">
    <name type="scientific">Loxostege sticticalis</name>
    <name type="common">Beet webworm moth</name>
    <dbReference type="NCBI Taxonomy" id="481309"/>
    <lineage>
        <taxon>Eukaryota</taxon>
        <taxon>Metazoa</taxon>
        <taxon>Ecdysozoa</taxon>
        <taxon>Arthropoda</taxon>
        <taxon>Hexapoda</taxon>
        <taxon>Insecta</taxon>
        <taxon>Pterygota</taxon>
        <taxon>Neoptera</taxon>
        <taxon>Endopterygota</taxon>
        <taxon>Lepidoptera</taxon>
        <taxon>Glossata</taxon>
        <taxon>Ditrysia</taxon>
        <taxon>Pyraloidea</taxon>
        <taxon>Crambidae</taxon>
        <taxon>Pyraustinae</taxon>
        <taxon>Loxostege</taxon>
    </lineage>
</organism>
<dbReference type="InterPro" id="IPR011010">
    <property type="entry name" value="DNA_brk_join_enz"/>
</dbReference>
<dbReference type="SUPFAM" id="SSF56349">
    <property type="entry name" value="DNA breaking-rejoining enzymes"/>
    <property type="match status" value="1"/>
</dbReference>
<feature type="domain" description="Reverse transcriptase" evidence="2">
    <location>
        <begin position="1"/>
        <end position="142"/>
    </location>
</feature>
<protein>
    <recommendedName>
        <fullName evidence="2">Reverse transcriptase domain-containing protein</fullName>
    </recommendedName>
</protein>
<dbReference type="InterPro" id="IPR043128">
    <property type="entry name" value="Rev_trsase/Diguanyl_cyclase"/>
</dbReference>
<dbReference type="CDD" id="cd03714">
    <property type="entry name" value="RT_DIRS1"/>
    <property type="match status" value="1"/>
</dbReference>
<comment type="caution">
    <text evidence="3">The sequence shown here is derived from an EMBL/GenBank/DDBJ whole genome shotgun (WGS) entry which is preliminary data.</text>
</comment>
<keyword evidence="4" id="KW-1185">Reference proteome</keyword>
<dbReference type="Gene3D" id="3.30.70.270">
    <property type="match status" value="1"/>
</dbReference>
<dbReference type="PANTHER" id="PTHR33050">
    <property type="entry name" value="REVERSE TRANSCRIPTASE DOMAIN-CONTAINING PROTEIN"/>
    <property type="match status" value="1"/>
</dbReference>
<dbReference type="Proteomes" id="UP001549920">
    <property type="component" value="Unassembled WGS sequence"/>
</dbReference>
<gene>
    <name evidence="3" type="ORF">ABMA27_000085</name>
</gene>
<evidence type="ECO:0000313" key="3">
    <source>
        <dbReference type="EMBL" id="KAL0902142.1"/>
    </source>
</evidence>
<sequence>MEDHRTASKMITEGSYMATIDLKESYLLVPVAAEHRKYLRFQFCDDSLQETMYEFNAMPYGLSSAPRAFTKIMKEVMTFLRNKGFKSIVYLDDILCLGDDYSDCLENVNETIKLLRCLGFVINLDKSSLHPTQCCKFLGFMYNSLEMTISLPTEKRDNIRRLVQKYSRLPLCTIRDLAHLNGVLTSACPAVRYGWLYTKRLERQKYLALRKYQDYEAKFKPASSIIPDLEWWAKKILNTSNSLTIPEYDLEIFTDASKTGWGACCGSDRVNGWWKENEKHFHINYLELLAIFLALKSFAEKKHSINILLRVDNTTAISYVNRMGGVQFPHLTELSRSIWQWCEEREIWLFASYINSKENVVADFESRKINPDIELQLSDLEYKSITASFGEPTIDLFASRINAKCDKYVSWGRDPDAFSIDAFTLFWGNEFFYAFPPFSLILKCIQKIISDRASANNQNPYIGSLPSVILFLTEQFNKGAAYGSLNSHRSALTLLLGSEFVQDDQVKRLLKGAYKLRPAAPKYTCTWDPQMVLNLIANWFPNRNLPLEKITKKLIILLALCTGHRAQTLSLIKINNIHVTPTGIKIGISDVIKTSAAGRDQPVLFLPYYNDNKAICPATIIDDYMFITRNIRPESTDRLILTFKKPYRPASNQSISRWIKQVLGESGVDVARFSAHSTRHASTSAARASGLSVDAIRKAAGWTASSQAFARFYHRPIADESNFARAVLTSNSN</sequence>
<dbReference type="Gene3D" id="1.10.443.10">
    <property type="entry name" value="Intergrase catalytic core"/>
    <property type="match status" value="1"/>
</dbReference>
<dbReference type="SUPFAM" id="SSF56672">
    <property type="entry name" value="DNA/RNA polymerases"/>
    <property type="match status" value="1"/>
</dbReference>
<reference evidence="3 4" key="1">
    <citation type="submission" date="2024-06" db="EMBL/GenBank/DDBJ databases">
        <title>A chromosome-level genome assembly of beet webworm, Loxostege sticticalis.</title>
        <authorList>
            <person name="Zhang Y."/>
        </authorList>
    </citation>
    <scope>NUCLEOTIDE SEQUENCE [LARGE SCALE GENOMIC DNA]</scope>
    <source>
        <strain evidence="3">AQ026</strain>
        <tissue evidence="3">Whole body</tissue>
    </source>
</reference>
<dbReference type="CDD" id="cd09275">
    <property type="entry name" value="RNase_HI_RT_DIRS1"/>
    <property type="match status" value="1"/>
</dbReference>
<dbReference type="Pfam" id="PF00078">
    <property type="entry name" value="RVT_1"/>
    <property type="match status" value="1"/>
</dbReference>
<name>A0ABR3IM62_LOXSC</name>
<proteinExistence type="predicted"/>
<evidence type="ECO:0000313" key="4">
    <source>
        <dbReference type="Proteomes" id="UP001549920"/>
    </source>
</evidence>
<dbReference type="PROSITE" id="PS50878">
    <property type="entry name" value="RT_POL"/>
    <property type="match status" value="1"/>
</dbReference>
<dbReference type="InterPro" id="IPR052055">
    <property type="entry name" value="Hepadnavirus_pol/RT"/>
</dbReference>
<dbReference type="Gene3D" id="3.10.10.10">
    <property type="entry name" value="HIV Type 1 Reverse Transcriptase, subunit A, domain 1"/>
    <property type="match status" value="1"/>
</dbReference>
<dbReference type="PANTHER" id="PTHR33050:SF7">
    <property type="entry name" value="RIBONUCLEASE H"/>
    <property type="match status" value="1"/>
</dbReference>
<dbReference type="EMBL" id="JBEUOH010000001">
    <property type="protein sequence ID" value="KAL0902142.1"/>
    <property type="molecule type" value="Genomic_DNA"/>
</dbReference>
<keyword evidence="1" id="KW-0233">DNA recombination</keyword>
<dbReference type="InterPro" id="IPR000477">
    <property type="entry name" value="RT_dom"/>
</dbReference>
<dbReference type="Pfam" id="PF00589">
    <property type="entry name" value="Phage_integrase"/>
    <property type="match status" value="1"/>
</dbReference>
<dbReference type="InterPro" id="IPR013762">
    <property type="entry name" value="Integrase-like_cat_sf"/>
</dbReference>
<evidence type="ECO:0000256" key="1">
    <source>
        <dbReference type="ARBA" id="ARBA00023172"/>
    </source>
</evidence>
<dbReference type="InterPro" id="IPR002104">
    <property type="entry name" value="Integrase_catalytic"/>
</dbReference>
<accession>A0ABR3IM62</accession>
<evidence type="ECO:0000259" key="2">
    <source>
        <dbReference type="PROSITE" id="PS50878"/>
    </source>
</evidence>
<dbReference type="InterPro" id="IPR043502">
    <property type="entry name" value="DNA/RNA_pol_sf"/>
</dbReference>